<comment type="caution">
    <text evidence="1">The sequence shown here is derived from an EMBL/GenBank/DDBJ whole genome shotgun (WGS) entry which is preliminary data.</text>
</comment>
<accession>A0A2A2K4N8</accession>
<evidence type="ECO:0008006" key="3">
    <source>
        <dbReference type="Google" id="ProtNLM"/>
    </source>
</evidence>
<dbReference type="Proteomes" id="UP000218231">
    <property type="component" value="Unassembled WGS sequence"/>
</dbReference>
<dbReference type="EMBL" id="LIAE01009663">
    <property type="protein sequence ID" value="PAV68881.1"/>
    <property type="molecule type" value="Genomic_DNA"/>
</dbReference>
<evidence type="ECO:0000313" key="1">
    <source>
        <dbReference type="EMBL" id="PAV68881.1"/>
    </source>
</evidence>
<dbReference type="AlphaFoldDB" id="A0A2A2K4N8"/>
<dbReference type="NCBIfam" id="TIGR02743">
    <property type="entry name" value="TraW"/>
    <property type="match status" value="1"/>
</dbReference>
<dbReference type="InterPro" id="IPR014114">
    <property type="entry name" value="TraW"/>
</dbReference>
<dbReference type="OrthoDB" id="10233996at2759"/>
<name>A0A2A2K4N8_9BILA</name>
<organism evidence="1 2">
    <name type="scientific">Diploscapter pachys</name>
    <dbReference type="NCBI Taxonomy" id="2018661"/>
    <lineage>
        <taxon>Eukaryota</taxon>
        <taxon>Metazoa</taxon>
        <taxon>Ecdysozoa</taxon>
        <taxon>Nematoda</taxon>
        <taxon>Chromadorea</taxon>
        <taxon>Rhabditida</taxon>
        <taxon>Rhabditina</taxon>
        <taxon>Rhabditomorpha</taxon>
        <taxon>Rhabditoidea</taxon>
        <taxon>Rhabditidae</taxon>
        <taxon>Diploscapter</taxon>
    </lineage>
</organism>
<evidence type="ECO:0000313" key="2">
    <source>
        <dbReference type="Proteomes" id="UP000218231"/>
    </source>
</evidence>
<protein>
    <recommendedName>
        <fullName evidence="3">Type-F conjugative transfer system protein TraW</fullName>
    </recommendedName>
</protein>
<keyword evidence="2" id="KW-1185">Reference proteome</keyword>
<sequence length="195" mass="21728">MSSPIRARDHGTVGQTFPIVEADLLTTIDTRLRTLEANGGIERMNKVFAERSEARIRRPKPVAGVTAASEARQWIYDPTIAIEKDIHDPKGNLVARAGQTVNPLDFVTMRQSLVFVDGDDPAQMDWATRRYSDANAKIIMVNGSPIDAMTTRQRRFYFDQEGRLTGKLGVRHTPAIAQQDGRVVKLSEIVLRRGG</sequence>
<proteinExistence type="predicted"/>
<dbReference type="STRING" id="2018661.A0A2A2K4N8"/>
<gene>
    <name evidence="1" type="ORF">WR25_25987</name>
</gene>
<reference evidence="1 2" key="1">
    <citation type="journal article" date="2017" name="Curr. Biol.">
        <title>Genome architecture and evolution of a unichromosomal asexual nematode.</title>
        <authorList>
            <person name="Fradin H."/>
            <person name="Zegar C."/>
            <person name="Gutwein M."/>
            <person name="Lucas J."/>
            <person name="Kovtun M."/>
            <person name="Corcoran D."/>
            <person name="Baugh L.R."/>
            <person name="Kiontke K."/>
            <person name="Gunsalus K."/>
            <person name="Fitch D.H."/>
            <person name="Piano F."/>
        </authorList>
    </citation>
    <scope>NUCLEOTIDE SEQUENCE [LARGE SCALE GENOMIC DNA]</scope>
    <source>
        <strain evidence="1">PF1309</strain>
    </source>
</reference>